<keyword evidence="1" id="KW-0472">Membrane</keyword>
<dbReference type="AlphaFoldDB" id="A0A9P7BIV9"/>
<accession>A0A9P7BIV9</accession>
<reference evidence="2" key="1">
    <citation type="journal article" date="2020" name="Microb. Genom.">
        <title>Genetic diversity of clinical and environmental Mucorales isolates obtained from an investigation of mucormycosis cases among solid organ transplant recipients.</title>
        <authorList>
            <person name="Nguyen M.H."/>
            <person name="Kaul D."/>
            <person name="Muto C."/>
            <person name="Cheng S.J."/>
            <person name="Richter R.A."/>
            <person name="Bruno V.M."/>
            <person name="Liu G."/>
            <person name="Beyhan S."/>
            <person name="Sundermann A.J."/>
            <person name="Mounaud S."/>
            <person name="Pasculle A.W."/>
            <person name="Nierman W.C."/>
            <person name="Driscoll E."/>
            <person name="Cumbie R."/>
            <person name="Clancy C.J."/>
            <person name="Dupont C.L."/>
        </authorList>
    </citation>
    <scope>NUCLEOTIDE SEQUENCE</scope>
    <source>
        <strain evidence="2">GL11</strain>
    </source>
</reference>
<proteinExistence type="predicted"/>
<protein>
    <submittedName>
        <fullName evidence="2">Uncharacterized protein</fullName>
    </submittedName>
</protein>
<keyword evidence="1" id="KW-0812">Transmembrane</keyword>
<evidence type="ECO:0000313" key="3">
    <source>
        <dbReference type="Proteomes" id="UP000716291"/>
    </source>
</evidence>
<comment type="caution">
    <text evidence="2">The sequence shown here is derived from an EMBL/GenBank/DDBJ whole genome shotgun (WGS) entry which is preliminary data.</text>
</comment>
<dbReference type="EMBL" id="JAANQT010011842">
    <property type="protein sequence ID" value="KAG1274078.1"/>
    <property type="molecule type" value="Genomic_DNA"/>
</dbReference>
<feature type="transmembrane region" description="Helical" evidence="1">
    <location>
        <begin position="20"/>
        <end position="41"/>
    </location>
</feature>
<evidence type="ECO:0000313" key="2">
    <source>
        <dbReference type="EMBL" id="KAG1274078.1"/>
    </source>
</evidence>
<gene>
    <name evidence="2" type="ORF">G6F64_015212</name>
</gene>
<name>A0A9P7BIV9_RHIOR</name>
<keyword evidence="1" id="KW-1133">Transmembrane helix</keyword>
<evidence type="ECO:0000256" key="1">
    <source>
        <dbReference type="SAM" id="Phobius"/>
    </source>
</evidence>
<dbReference type="Proteomes" id="UP000716291">
    <property type="component" value="Unassembled WGS sequence"/>
</dbReference>
<organism evidence="2 3">
    <name type="scientific">Rhizopus oryzae</name>
    <name type="common">Mucormycosis agent</name>
    <name type="synonym">Rhizopus arrhizus var. delemar</name>
    <dbReference type="NCBI Taxonomy" id="64495"/>
    <lineage>
        <taxon>Eukaryota</taxon>
        <taxon>Fungi</taxon>
        <taxon>Fungi incertae sedis</taxon>
        <taxon>Mucoromycota</taxon>
        <taxon>Mucoromycotina</taxon>
        <taxon>Mucoromycetes</taxon>
        <taxon>Mucorales</taxon>
        <taxon>Mucorineae</taxon>
        <taxon>Rhizopodaceae</taxon>
        <taxon>Rhizopus</taxon>
    </lineage>
</organism>
<sequence>MHLQDAVQVMGDADQPRVAGVVLHGFVDQVVVAVVLGDVALGRRRFHRRVQRFQLLHAGIVDMPDSFMRAATFQHRHHREQLVEVFQRPRRPAASALRAAGCG</sequence>
<keyword evidence="3" id="KW-1185">Reference proteome</keyword>